<reference evidence="8 9" key="1">
    <citation type="submission" date="2021-06" db="EMBL/GenBank/DDBJ databases">
        <authorList>
            <person name="Jeong J.W."/>
        </authorList>
    </citation>
    <scope>NUCLEOTIDE SEQUENCE [LARGE SCALE GENOMIC DNA]</scope>
    <source>
        <strain evidence="8 9">MMS21-TAE1-1</strain>
    </source>
</reference>
<dbReference type="InterPro" id="IPR020456">
    <property type="entry name" value="Acylphosphatase"/>
</dbReference>
<evidence type="ECO:0000256" key="3">
    <source>
        <dbReference type="ARBA" id="ARBA00015991"/>
    </source>
</evidence>
<sequence>MTESLENRSADDEVRITARITGVVQGVGFRYWTARKADELMLRGTVRNNRDGSVQLVAEGPVSDAEALVSWLRSARAPGRIENMEFDVSDATGEFDEFRIVG</sequence>
<evidence type="ECO:0000256" key="5">
    <source>
        <dbReference type="PROSITE-ProRule" id="PRU00520"/>
    </source>
</evidence>
<evidence type="ECO:0000259" key="7">
    <source>
        <dbReference type="PROSITE" id="PS51160"/>
    </source>
</evidence>
<feature type="active site" evidence="5">
    <location>
        <position position="30"/>
    </location>
</feature>
<organism evidence="8 9">
    <name type="scientific">Paenarthrobacter aromaticivorans</name>
    <dbReference type="NCBI Taxonomy" id="2849150"/>
    <lineage>
        <taxon>Bacteria</taxon>
        <taxon>Bacillati</taxon>
        <taxon>Actinomycetota</taxon>
        <taxon>Actinomycetes</taxon>
        <taxon>Micrococcales</taxon>
        <taxon>Micrococcaceae</taxon>
        <taxon>Paenarthrobacter</taxon>
    </lineage>
</organism>
<evidence type="ECO:0000256" key="6">
    <source>
        <dbReference type="RuleBase" id="RU004168"/>
    </source>
</evidence>
<name>A0ABS6I8J9_9MICC</name>
<dbReference type="EMBL" id="JAHOPC010000011">
    <property type="protein sequence ID" value="MBU8868048.1"/>
    <property type="molecule type" value="Genomic_DNA"/>
</dbReference>
<dbReference type="RefSeq" id="WP_216926156.1">
    <property type="nucleotide sequence ID" value="NZ_JAHOPC010000011.1"/>
</dbReference>
<comment type="similarity">
    <text evidence="1 6">Belongs to the acylphosphatase family.</text>
</comment>
<dbReference type="InterPro" id="IPR001792">
    <property type="entry name" value="Acylphosphatase-like_dom"/>
</dbReference>
<dbReference type="Proteomes" id="UP000824166">
    <property type="component" value="Unassembled WGS sequence"/>
</dbReference>
<evidence type="ECO:0000313" key="8">
    <source>
        <dbReference type="EMBL" id="MBU8868048.1"/>
    </source>
</evidence>
<dbReference type="PROSITE" id="PS00150">
    <property type="entry name" value="ACYLPHOSPHATASE_1"/>
    <property type="match status" value="1"/>
</dbReference>
<proteinExistence type="inferred from homology"/>
<accession>A0ABS6I8J9</accession>
<dbReference type="EC" id="3.6.1.7" evidence="2 5"/>
<gene>
    <name evidence="8" type="ORF">KSW38_17300</name>
</gene>
<comment type="catalytic activity">
    <reaction evidence="4 5">
        <text>an acyl phosphate + H2O = a carboxylate + phosphate + H(+)</text>
        <dbReference type="Rhea" id="RHEA:14965"/>
        <dbReference type="ChEBI" id="CHEBI:15377"/>
        <dbReference type="ChEBI" id="CHEBI:15378"/>
        <dbReference type="ChEBI" id="CHEBI:29067"/>
        <dbReference type="ChEBI" id="CHEBI:43474"/>
        <dbReference type="ChEBI" id="CHEBI:59918"/>
        <dbReference type="EC" id="3.6.1.7"/>
    </reaction>
</comment>
<dbReference type="InterPro" id="IPR017968">
    <property type="entry name" value="Acylphosphatase_CS"/>
</dbReference>
<evidence type="ECO:0000256" key="2">
    <source>
        <dbReference type="ARBA" id="ARBA00012150"/>
    </source>
</evidence>
<feature type="domain" description="Acylphosphatase-like" evidence="7">
    <location>
        <begin position="15"/>
        <end position="102"/>
    </location>
</feature>
<comment type="caution">
    <text evidence="8">The sequence shown here is derived from an EMBL/GenBank/DDBJ whole genome shotgun (WGS) entry which is preliminary data.</text>
</comment>
<dbReference type="Pfam" id="PF00708">
    <property type="entry name" value="Acylphosphatase"/>
    <property type="match status" value="1"/>
</dbReference>
<dbReference type="PANTHER" id="PTHR47268">
    <property type="entry name" value="ACYLPHOSPHATASE"/>
    <property type="match status" value="1"/>
</dbReference>
<dbReference type="NCBIfam" id="NF011001">
    <property type="entry name" value="PRK14427.1"/>
    <property type="match status" value="1"/>
</dbReference>
<protein>
    <recommendedName>
        <fullName evidence="3 5">acylphosphatase</fullName>
        <ecNumber evidence="2 5">3.6.1.7</ecNumber>
    </recommendedName>
</protein>
<keyword evidence="9" id="KW-1185">Reference proteome</keyword>
<dbReference type="PANTHER" id="PTHR47268:SF4">
    <property type="entry name" value="ACYLPHOSPHATASE"/>
    <property type="match status" value="1"/>
</dbReference>
<evidence type="ECO:0000313" key="9">
    <source>
        <dbReference type="Proteomes" id="UP000824166"/>
    </source>
</evidence>
<dbReference type="PROSITE" id="PS51160">
    <property type="entry name" value="ACYLPHOSPHATASE_3"/>
    <property type="match status" value="1"/>
</dbReference>
<keyword evidence="5" id="KW-0378">Hydrolase</keyword>
<evidence type="ECO:0000256" key="4">
    <source>
        <dbReference type="ARBA" id="ARBA00047645"/>
    </source>
</evidence>
<feature type="active site" evidence="5">
    <location>
        <position position="48"/>
    </location>
</feature>
<evidence type="ECO:0000256" key="1">
    <source>
        <dbReference type="ARBA" id="ARBA00005614"/>
    </source>
</evidence>